<dbReference type="Gene3D" id="3.40.50.150">
    <property type="entry name" value="Vaccinia Virus protein VP39"/>
    <property type="match status" value="1"/>
</dbReference>
<dbReference type="PANTHER" id="PTHR43861">
    <property type="entry name" value="TRANS-ACONITATE 2-METHYLTRANSFERASE-RELATED"/>
    <property type="match status" value="1"/>
</dbReference>
<keyword evidence="2" id="KW-0830">Ubiquinone</keyword>
<dbReference type="Proteomes" id="UP000578112">
    <property type="component" value="Unassembled WGS sequence"/>
</dbReference>
<evidence type="ECO:0000313" key="3">
    <source>
        <dbReference type="Proteomes" id="UP000578112"/>
    </source>
</evidence>
<dbReference type="GO" id="GO:0032259">
    <property type="term" value="P:methylation"/>
    <property type="evidence" value="ECO:0007669"/>
    <property type="project" value="UniProtKB-KW"/>
</dbReference>
<comment type="caution">
    <text evidence="2">The sequence shown here is derived from an EMBL/GenBank/DDBJ whole genome shotgun (WGS) entry which is preliminary data.</text>
</comment>
<gene>
    <name evidence="2" type="ORF">BJ971_003114</name>
</gene>
<protein>
    <submittedName>
        <fullName evidence="2">Ubiquinone/menaquinone biosynthesis C-methylase UbiE</fullName>
    </submittedName>
</protein>
<dbReference type="RefSeq" id="WP_184993744.1">
    <property type="nucleotide sequence ID" value="NZ_BOMK01000009.1"/>
</dbReference>
<dbReference type="EMBL" id="JACHNH010000001">
    <property type="protein sequence ID" value="MBB4762558.1"/>
    <property type="molecule type" value="Genomic_DNA"/>
</dbReference>
<dbReference type="InterPro" id="IPR013216">
    <property type="entry name" value="Methyltransf_11"/>
</dbReference>
<keyword evidence="3" id="KW-1185">Reference proteome</keyword>
<dbReference type="GO" id="GO:0008757">
    <property type="term" value="F:S-adenosylmethionine-dependent methyltransferase activity"/>
    <property type="evidence" value="ECO:0007669"/>
    <property type="project" value="InterPro"/>
</dbReference>
<dbReference type="AlphaFoldDB" id="A0A7W7HXK1"/>
<proteinExistence type="predicted"/>
<name>A0A7W7HXK1_9ACTN</name>
<dbReference type="SUPFAM" id="SSF53335">
    <property type="entry name" value="S-adenosyl-L-methionine-dependent methyltransferases"/>
    <property type="match status" value="1"/>
</dbReference>
<feature type="domain" description="Methyltransferase type 11" evidence="1">
    <location>
        <begin position="43"/>
        <end position="139"/>
    </location>
</feature>
<evidence type="ECO:0000259" key="1">
    <source>
        <dbReference type="Pfam" id="PF08241"/>
    </source>
</evidence>
<keyword evidence="2" id="KW-0489">Methyltransferase</keyword>
<sequence>MSRSRAVARQISYLDEAAASDVGRRYKGRLLGELRIGSGHVVLDVGCGPGTDLSAMVAAAGPDGRVIGVDRDAGMREVARRRTRAEPGVEILAGDAHALPLGPASVDRARVDRVLQHVDDPAAAVAELRRVLRRGGRVALAEPDWDTLAIDATDVATSRAFTRFVTGHVVRNAGIGRSLGRLLHDAGFIVESVDATVALFRDYRSAEAILRMSAVAERAWRAGHLDEDRARAWLSGLTAGPFLAGFTFITAIGRIPPSAMSGVGRAGVHQAIGA</sequence>
<dbReference type="Pfam" id="PF08241">
    <property type="entry name" value="Methyltransf_11"/>
    <property type="match status" value="1"/>
</dbReference>
<accession>A0A7W7HXK1</accession>
<dbReference type="InterPro" id="IPR029063">
    <property type="entry name" value="SAM-dependent_MTases_sf"/>
</dbReference>
<keyword evidence="2" id="KW-0808">Transferase</keyword>
<reference evidence="2 3" key="1">
    <citation type="submission" date="2020-08" db="EMBL/GenBank/DDBJ databases">
        <title>Sequencing the genomes of 1000 actinobacteria strains.</title>
        <authorList>
            <person name="Klenk H.-P."/>
        </authorList>
    </citation>
    <scope>NUCLEOTIDE SEQUENCE [LARGE SCALE GENOMIC DNA]</scope>
    <source>
        <strain evidence="2 3">DSM 43149</strain>
    </source>
</reference>
<evidence type="ECO:0000313" key="2">
    <source>
        <dbReference type="EMBL" id="MBB4762558.1"/>
    </source>
</evidence>
<dbReference type="CDD" id="cd02440">
    <property type="entry name" value="AdoMet_MTases"/>
    <property type="match status" value="1"/>
</dbReference>
<organism evidence="2 3">
    <name type="scientific">Actinoplanes digitatis</name>
    <dbReference type="NCBI Taxonomy" id="1868"/>
    <lineage>
        <taxon>Bacteria</taxon>
        <taxon>Bacillati</taxon>
        <taxon>Actinomycetota</taxon>
        <taxon>Actinomycetes</taxon>
        <taxon>Micromonosporales</taxon>
        <taxon>Micromonosporaceae</taxon>
        <taxon>Actinoplanes</taxon>
    </lineage>
</organism>